<feature type="region of interest" description="Disordered" evidence="5">
    <location>
        <begin position="657"/>
        <end position="689"/>
    </location>
</feature>
<evidence type="ECO:0000313" key="8">
    <source>
        <dbReference type="Proteomes" id="UP000008068"/>
    </source>
</evidence>
<evidence type="ECO:0000259" key="6">
    <source>
        <dbReference type="PROSITE" id="PS50966"/>
    </source>
</evidence>
<dbReference type="GO" id="GO:0008270">
    <property type="term" value="F:zinc ion binding"/>
    <property type="evidence" value="ECO:0007669"/>
    <property type="project" value="UniProtKB-KW"/>
</dbReference>
<name>G0NFX5_CAEBE</name>
<dbReference type="OrthoDB" id="10013584at2759"/>
<dbReference type="HOGENOM" id="CLU_001052_0_0_1"/>
<dbReference type="Pfam" id="PF21055">
    <property type="entry name" value="ZSWIM4-8_C"/>
    <property type="match status" value="1"/>
</dbReference>
<dbReference type="Proteomes" id="UP000008068">
    <property type="component" value="Unassembled WGS sequence"/>
</dbReference>
<evidence type="ECO:0000256" key="4">
    <source>
        <dbReference type="PROSITE-ProRule" id="PRU00325"/>
    </source>
</evidence>
<feature type="compositionally biased region" description="Acidic residues" evidence="5">
    <location>
        <begin position="1034"/>
        <end position="1055"/>
    </location>
</feature>
<accession>G0NFX5</accession>
<dbReference type="InterPro" id="IPR048370">
    <property type="entry name" value="ZSWIM4-8_C"/>
</dbReference>
<evidence type="ECO:0000313" key="7">
    <source>
        <dbReference type="EMBL" id="EGT59883.1"/>
    </source>
</evidence>
<gene>
    <name evidence="7" type="ORF">CAEBREN_28509</name>
</gene>
<feature type="compositionally biased region" description="Polar residues" evidence="5">
    <location>
        <begin position="1093"/>
        <end position="1113"/>
    </location>
</feature>
<organism evidence="8">
    <name type="scientific">Caenorhabditis brenneri</name>
    <name type="common">Nematode worm</name>
    <dbReference type="NCBI Taxonomy" id="135651"/>
    <lineage>
        <taxon>Eukaryota</taxon>
        <taxon>Metazoa</taxon>
        <taxon>Ecdysozoa</taxon>
        <taxon>Nematoda</taxon>
        <taxon>Chromadorea</taxon>
        <taxon>Rhabditida</taxon>
        <taxon>Rhabditina</taxon>
        <taxon>Rhabditomorpha</taxon>
        <taxon>Rhabditoidea</taxon>
        <taxon>Rhabditidae</taxon>
        <taxon>Peloderinae</taxon>
        <taxon>Caenorhabditis</taxon>
    </lineage>
</organism>
<dbReference type="STRING" id="135651.G0NFX5"/>
<evidence type="ECO:0000256" key="5">
    <source>
        <dbReference type="SAM" id="MobiDB-lite"/>
    </source>
</evidence>
<feature type="compositionally biased region" description="Acidic residues" evidence="5">
    <location>
        <begin position="16"/>
        <end position="27"/>
    </location>
</feature>
<dbReference type="InterPro" id="IPR057945">
    <property type="entry name" value="TPR_ZSWIM8"/>
</dbReference>
<feature type="region of interest" description="Disordered" evidence="5">
    <location>
        <begin position="1"/>
        <end position="36"/>
    </location>
</feature>
<feature type="compositionally biased region" description="Pro residues" evidence="5">
    <location>
        <begin position="1481"/>
        <end position="1497"/>
    </location>
</feature>
<keyword evidence="8" id="KW-1185">Reference proteome</keyword>
<dbReference type="eggNOG" id="KOG3615">
    <property type="taxonomic scope" value="Eukaryota"/>
</dbReference>
<evidence type="ECO:0000256" key="2">
    <source>
        <dbReference type="ARBA" id="ARBA00022771"/>
    </source>
</evidence>
<dbReference type="PROSITE" id="PS50966">
    <property type="entry name" value="ZF_SWIM"/>
    <property type="match status" value="1"/>
</dbReference>
<feature type="compositionally biased region" description="Low complexity" evidence="5">
    <location>
        <begin position="1357"/>
        <end position="1376"/>
    </location>
</feature>
<reference evidence="8" key="1">
    <citation type="submission" date="2011-07" db="EMBL/GenBank/DDBJ databases">
        <authorList>
            <consortium name="Caenorhabditis brenneri Sequencing and Analysis Consortium"/>
            <person name="Wilson R.K."/>
        </authorList>
    </citation>
    <scope>NUCLEOTIDE SEQUENCE [LARGE SCALE GENOMIC DNA]</scope>
    <source>
        <strain evidence="8">PB2801</strain>
    </source>
</reference>
<feature type="compositionally biased region" description="Pro residues" evidence="5">
    <location>
        <begin position="1409"/>
        <end position="1418"/>
    </location>
</feature>
<dbReference type="GO" id="GO:0031462">
    <property type="term" value="C:Cul2-RING ubiquitin ligase complex"/>
    <property type="evidence" value="ECO:0007669"/>
    <property type="project" value="TreeGrafter"/>
</dbReference>
<keyword evidence="1" id="KW-0479">Metal-binding</keyword>
<dbReference type="Pfam" id="PF04434">
    <property type="entry name" value="SWIM"/>
    <property type="match status" value="1"/>
</dbReference>
<dbReference type="EMBL" id="GL379878">
    <property type="protein sequence ID" value="EGT59883.1"/>
    <property type="molecule type" value="Genomic_DNA"/>
</dbReference>
<keyword evidence="3" id="KW-0862">Zinc</keyword>
<evidence type="ECO:0000256" key="3">
    <source>
        <dbReference type="ARBA" id="ARBA00022833"/>
    </source>
</evidence>
<feature type="region of interest" description="Disordered" evidence="5">
    <location>
        <begin position="1027"/>
        <end position="1056"/>
    </location>
</feature>
<dbReference type="InParanoid" id="G0NFX5"/>
<protein>
    <recommendedName>
        <fullName evidence="6">SWIM-type domain-containing protein</fullName>
    </recommendedName>
</protein>
<feature type="domain" description="SWIM-type" evidence="6">
    <location>
        <begin position="227"/>
        <end position="263"/>
    </location>
</feature>
<keyword evidence="2 4" id="KW-0863">Zinc-finger</keyword>
<feature type="region of interest" description="Disordered" evidence="5">
    <location>
        <begin position="1451"/>
        <end position="1503"/>
    </location>
</feature>
<sequence>MQPHGNNRWDGRDDVSFEDSERFEEDSQVSLEDSVEESQHNWRGWTDFQSNNEAIQPGLSCLVHQLHNTSGRFSSASTRTVVAGDQINPLAHHPMMSRGDNPSGILLTLSEFAAKVCAEKWSFQQLEEMYKHICLTRSLTMDKPPLIGPIPEKIFLSFIVHCFPRATDEIRMYSTLANGTADQYEFGKLLYQWGNVRDVSQTGFLLSGNVSDASPDAGLQLKDQETVHVTVKVDRCRIVECTCECSNRSSWCKHVVALCIYRISERSNIKFKETIADAINSMSDEELRKMVLWHINDIPRKCIPGFQKLIDQIKDKKSMINVLPGAPDPTDGGHEPISRYDFPEVQSKIRRLLIKYCVPAPAVHCDVAYLNSVQHPTHIEWTTMIKPFRSREPEGMWNLLQMIREMFARNDDNAVALLRTITDECISNSQVLLWWYISKLVQSGNWSQNTGGFKSPDTQYLAQLNCSELLDDIVDLWKLVAMNPRAGKEYRFQLAGYLEGYHRNAVTKLKGMINTAPPITSESVTSTDITALSNYQISVLLQTVTNIDIRYPLSSQNMKFTLNCFPGFHPAIQMCHYLNEQNIRFGVPEDAIFYVSEPNLSASYKMVPPHREKTLKKKKKRRISKKGFDDIDEFPIRPNEYRGVDGIWRVVNEAANENEEANDSAESGQESDVQKTYPPQEASKKKKTDLVENDVNEVLAASFTPLDALEARFLRIEAYGAHGFRADAIEHALKVIEYLMDSLTEQCHEMRKLEDDLPCTSKQSTSSASSCVSEEITGADREKEIARSYRFLSTLKKVLYITKVLKDSPHLQTTVFDISMRCLSLTKYPFSLKYHQILFTYLETEFVAILDQIWQNFEMGVTQMDKVRTRAKEIIENDIGNNRELPPIALTKFLFLALYWTEPGANRGAVQNANGGASAALQHNRSLLIPTDSDLALHVSLHIIGCRPLVSEKYTLHWETIRREKSELTSMLLVRYKDSHEKCALVIDKILDPKLHRMYQHHHSNAAYFLERCPEYLKRFKPGQRPIFPYPKEEQEEVVQEQAEEEVKEDEDENAVSDYQAQLEAELARLKVEVPLMPPAPISRTRGSDERCSTSSETSNRDTGSWNSRSTDSADSDPNVPGPSNKIPIRNSPRKNLSGSGRRSKGRVDRSVSYDPGCTVNDAAVYHMTELSKKILLEAGGSHNNSIVWGGPNVVGTNRRLHLCSIAVSIYALGMSNRISPNWTSRTYNNIASWIASQTEEVGHNSLEMLRELWIAHFTPNEIAQISQRVAPVSDVTMRQESAKLALSVLPYAHALTDEEVIHALKRCKNESREMLVSALVAMDTRQFQEIGRSRPLFAAMTHWHELSFPEEERRQNQQQPNQQMHWQPQVQQWQPQEPPQAAPQQQPWHALIDQWQPEQAVPVQQQQAPPPPPPQPAPAGLVPNPFMVSKENERTGFLLCKIYFQNPAAQQQFAQPPPPPPQQPQLNVRHNDRNPHRRQAPPPPQNPPPAENPPPQIQNNNATPAQQVVPIPHGAWLYPQVYEADQPHLFLAPSSYRAEMNNVRKKQLRFHQSQSAPQLGNHNNDQALAMPVPDQQQHQPVAPLPQNALLNAWHYGMRALHCMGISPGEERHMYLKYSQNPPYMEDIASLHQHSKRLGLEYLAHFYRNAARSILSPYLLREYVKDSVSHFPHISAYNANARQQNAPQPLIPSHFIPLHSKVPGNMRYPGVRITTPGQITSHVVHIGFHHVTAELYERCCEQWLQAVINKMNSPRTSEQADPHWNTQLCDFVQNAHDTFTWVPNGRQYFEEFVRAIKRHRAFKKDASMATSALLQKLCVQ</sequence>
<dbReference type="InterPro" id="IPR007527">
    <property type="entry name" value="Znf_SWIM"/>
</dbReference>
<evidence type="ECO:0000256" key="1">
    <source>
        <dbReference type="ARBA" id="ARBA00022723"/>
    </source>
</evidence>
<proteinExistence type="predicted"/>
<feature type="region of interest" description="Disordered" evidence="5">
    <location>
        <begin position="1078"/>
        <end position="1153"/>
    </location>
</feature>
<feature type="region of interest" description="Disordered" evidence="5">
    <location>
        <begin position="1400"/>
        <end position="1427"/>
    </location>
</feature>
<dbReference type="PANTHER" id="PTHR22619:SF1">
    <property type="entry name" value="ZINC FINGER SWIM DOMAIN-CONTAINING PROTEIN 8"/>
    <property type="match status" value="1"/>
</dbReference>
<dbReference type="PANTHER" id="PTHR22619">
    <property type="entry name" value="ZINC FINGER SWIM DOMAIN CONTAINING PROTEIN 4, 5, 6"/>
    <property type="match status" value="1"/>
</dbReference>
<dbReference type="FunCoup" id="G0NFX5">
    <property type="interactions" value="2673"/>
</dbReference>
<dbReference type="Pfam" id="PF25572">
    <property type="entry name" value="TPR_ZSWIM8"/>
    <property type="match status" value="1"/>
</dbReference>
<feature type="region of interest" description="Disordered" evidence="5">
    <location>
        <begin position="1350"/>
        <end position="1388"/>
    </location>
</feature>